<sequence length="232" mass="25920">MTEEKTTPEEKNAQVSQERPQASVDELMTQLSKKNDDYVFKLRRGLEEHKVPEAKQEAVLAELLPEIITAQKQGKPANQLYGPVTEKVNAIVFAPKPVKVQPLWLTMLDMGLFFLSLFALVYGVGAYINPKNQPQGGLLPMLIMAVVAAVIFGYYNNWTKQKKGERRSGWIIGLSAFLLITLASFGSSALAQLKSPITNPMPWYGYAVVAVIAYGAHWLMKRQYNLKSVFTV</sequence>
<protein>
    <submittedName>
        <fullName evidence="3">Membrane-associated protein</fullName>
    </submittedName>
</protein>
<dbReference type="InterPro" id="IPR009214">
    <property type="entry name" value="DUF1129"/>
</dbReference>
<dbReference type="PIRSF" id="PIRSF033111">
    <property type="entry name" value="UCP033111"/>
    <property type="match status" value="1"/>
</dbReference>
<evidence type="ECO:0000256" key="2">
    <source>
        <dbReference type="SAM" id="Phobius"/>
    </source>
</evidence>
<keyword evidence="2" id="KW-1133">Transmembrane helix</keyword>
<evidence type="ECO:0000313" key="3">
    <source>
        <dbReference type="EMBL" id="KRO16390.1"/>
    </source>
</evidence>
<keyword evidence="4" id="KW-1185">Reference proteome</keyword>
<dbReference type="InterPro" id="IPR036259">
    <property type="entry name" value="MFS_trans_sf"/>
</dbReference>
<feature type="transmembrane region" description="Helical" evidence="2">
    <location>
        <begin position="203"/>
        <end position="220"/>
    </location>
</feature>
<evidence type="ECO:0000313" key="4">
    <source>
        <dbReference type="Proteomes" id="UP000050969"/>
    </source>
</evidence>
<organism evidence="3 4">
    <name type="scientific">Lacticaseibacillus saniviri JCM 17471 = DSM 24301</name>
    <dbReference type="NCBI Taxonomy" id="1293598"/>
    <lineage>
        <taxon>Bacteria</taxon>
        <taxon>Bacillati</taxon>
        <taxon>Bacillota</taxon>
        <taxon>Bacilli</taxon>
        <taxon>Lactobacillales</taxon>
        <taxon>Lactobacillaceae</taxon>
        <taxon>Lacticaseibacillus</taxon>
    </lineage>
</organism>
<feature type="compositionally biased region" description="Basic and acidic residues" evidence="1">
    <location>
        <begin position="1"/>
        <end position="12"/>
    </location>
</feature>
<accession>A0A0R2MS40</accession>
<comment type="caution">
    <text evidence="3">The sequence shown here is derived from an EMBL/GenBank/DDBJ whole genome shotgun (WGS) entry which is preliminary data.</text>
</comment>
<dbReference type="STRING" id="1293598.IV56_GL001172"/>
<evidence type="ECO:0000256" key="1">
    <source>
        <dbReference type="SAM" id="MobiDB-lite"/>
    </source>
</evidence>
<keyword evidence="2" id="KW-0812">Transmembrane</keyword>
<feature type="transmembrane region" description="Helical" evidence="2">
    <location>
        <begin position="103"/>
        <end position="125"/>
    </location>
</feature>
<reference evidence="3 4" key="1">
    <citation type="journal article" date="2015" name="Genome Announc.">
        <title>Expanding the biotechnology potential of lactobacilli through comparative genomics of 213 strains and associated genera.</title>
        <authorList>
            <person name="Sun Z."/>
            <person name="Harris H.M."/>
            <person name="McCann A."/>
            <person name="Guo C."/>
            <person name="Argimon S."/>
            <person name="Zhang W."/>
            <person name="Yang X."/>
            <person name="Jeffery I.B."/>
            <person name="Cooney J.C."/>
            <person name="Kagawa T.F."/>
            <person name="Liu W."/>
            <person name="Song Y."/>
            <person name="Salvetti E."/>
            <person name="Wrobel A."/>
            <person name="Rasinkangas P."/>
            <person name="Parkhill J."/>
            <person name="Rea M.C."/>
            <person name="O'Sullivan O."/>
            <person name="Ritari J."/>
            <person name="Douillard F.P."/>
            <person name="Paul Ross R."/>
            <person name="Yang R."/>
            <person name="Briner A.E."/>
            <person name="Felis G.E."/>
            <person name="de Vos W.M."/>
            <person name="Barrangou R."/>
            <person name="Klaenhammer T.R."/>
            <person name="Caufield P.W."/>
            <person name="Cui Y."/>
            <person name="Zhang H."/>
            <person name="O'Toole P.W."/>
        </authorList>
    </citation>
    <scope>NUCLEOTIDE SEQUENCE [LARGE SCALE GENOMIC DNA]</scope>
    <source>
        <strain evidence="3 4">DSM 24301</strain>
    </source>
</reference>
<proteinExistence type="predicted"/>
<dbReference type="AlphaFoldDB" id="A0A0R2MS40"/>
<name>A0A0R2MS40_9LACO</name>
<feature type="transmembrane region" description="Helical" evidence="2">
    <location>
        <begin position="137"/>
        <end position="157"/>
    </location>
</feature>
<keyword evidence="2" id="KW-0472">Membrane</keyword>
<dbReference type="Pfam" id="PF06570">
    <property type="entry name" value="DUF1129"/>
    <property type="match status" value="1"/>
</dbReference>
<gene>
    <name evidence="3" type="ORF">IV56_GL001172</name>
</gene>
<dbReference type="RefSeq" id="WP_056993019.1">
    <property type="nucleotide sequence ID" value="NZ_JQCE01000038.1"/>
</dbReference>
<feature type="transmembrane region" description="Helical" evidence="2">
    <location>
        <begin position="169"/>
        <end position="191"/>
    </location>
</feature>
<dbReference type="EMBL" id="JQCE01000038">
    <property type="protein sequence ID" value="KRO16390.1"/>
    <property type="molecule type" value="Genomic_DNA"/>
</dbReference>
<dbReference type="Proteomes" id="UP000050969">
    <property type="component" value="Unassembled WGS sequence"/>
</dbReference>
<dbReference type="SUPFAM" id="SSF103473">
    <property type="entry name" value="MFS general substrate transporter"/>
    <property type="match status" value="1"/>
</dbReference>
<dbReference type="PATRIC" id="fig|1293598.4.peg.1235"/>
<feature type="region of interest" description="Disordered" evidence="1">
    <location>
        <begin position="1"/>
        <end position="23"/>
    </location>
</feature>